<accession>A0ABP9V879</accession>
<dbReference type="RefSeq" id="WP_346189786.1">
    <property type="nucleotide sequence ID" value="NZ_BAABRL010000013.1"/>
</dbReference>
<comment type="caution">
    <text evidence="2">The sequence shown here is derived from an EMBL/GenBank/DDBJ whole genome shotgun (WGS) entry which is preliminary data.</text>
</comment>
<sequence length="201" mass="22462">MICRSLIKLVSLSLLLSMASLMTVAAEEEKKFPEWWFCVAYTLRDADEREARPSPGGDPFAGDKPWIPSGLVRQRDVVDVAALTSRTVAQKTLTKESAQKVIKATFEGGGRHPVMDCYEPHHCFVFYTFLGEPVACIEVCLTCNNVKTNQGKNLFDQGRLSVDLVTLARIIHEAGLPLTPYKSLQEYENQAQKKIDAAEKR</sequence>
<feature type="signal peptide" evidence="1">
    <location>
        <begin position="1"/>
        <end position="25"/>
    </location>
</feature>
<reference evidence="2 3" key="1">
    <citation type="submission" date="2024-02" db="EMBL/GenBank/DDBJ databases">
        <title>Rubritalea halochordaticola NBRC 107102.</title>
        <authorList>
            <person name="Ichikawa N."/>
            <person name="Katano-Makiyama Y."/>
            <person name="Hidaka K."/>
        </authorList>
    </citation>
    <scope>NUCLEOTIDE SEQUENCE [LARGE SCALE GENOMIC DNA]</scope>
    <source>
        <strain evidence="2 3">NBRC 107102</strain>
    </source>
</reference>
<name>A0ABP9V879_9BACT</name>
<evidence type="ECO:0000313" key="3">
    <source>
        <dbReference type="Proteomes" id="UP001424741"/>
    </source>
</evidence>
<organism evidence="2 3">
    <name type="scientific">Rubritalea halochordaticola</name>
    <dbReference type="NCBI Taxonomy" id="714537"/>
    <lineage>
        <taxon>Bacteria</taxon>
        <taxon>Pseudomonadati</taxon>
        <taxon>Verrucomicrobiota</taxon>
        <taxon>Verrucomicrobiia</taxon>
        <taxon>Verrucomicrobiales</taxon>
        <taxon>Rubritaleaceae</taxon>
        <taxon>Rubritalea</taxon>
    </lineage>
</organism>
<feature type="chain" id="PRO_5045040198" evidence="1">
    <location>
        <begin position="26"/>
        <end position="201"/>
    </location>
</feature>
<protein>
    <submittedName>
        <fullName evidence="2">Uncharacterized protein</fullName>
    </submittedName>
</protein>
<gene>
    <name evidence="2" type="ORF">Rhal01_03449</name>
</gene>
<keyword evidence="3" id="KW-1185">Reference proteome</keyword>
<evidence type="ECO:0000256" key="1">
    <source>
        <dbReference type="SAM" id="SignalP"/>
    </source>
</evidence>
<proteinExistence type="predicted"/>
<keyword evidence="1" id="KW-0732">Signal</keyword>
<dbReference type="Proteomes" id="UP001424741">
    <property type="component" value="Unassembled WGS sequence"/>
</dbReference>
<dbReference type="EMBL" id="BAABRL010000013">
    <property type="protein sequence ID" value="GAA5497256.1"/>
    <property type="molecule type" value="Genomic_DNA"/>
</dbReference>
<evidence type="ECO:0000313" key="2">
    <source>
        <dbReference type="EMBL" id="GAA5497256.1"/>
    </source>
</evidence>